<evidence type="ECO:0000313" key="3">
    <source>
        <dbReference type="Proteomes" id="UP000245119"/>
    </source>
</evidence>
<accession>A0A2T7PLF6</accession>
<evidence type="ECO:0000256" key="1">
    <source>
        <dbReference type="SAM" id="MobiDB-lite"/>
    </source>
</evidence>
<feature type="compositionally biased region" description="Low complexity" evidence="1">
    <location>
        <begin position="193"/>
        <end position="208"/>
    </location>
</feature>
<gene>
    <name evidence="2" type="ORF">C0Q70_05532</name>
</gene>
<sequence>MLKKTERDEDDFVDIRPRDADRAANADCGVYVISDVSQSGESHLHETAQVQVKGQGPVLGEKLPVPSSDETNECTPDKNTSEDTQYDTLVQQRPDEREEYMRLHVMSAAARPQVEGQPRNVDSAADVAQSRGSGSLHTSQVHVKGQENIIRAGIPGPSRDESNKCSPYENEDAQYETLAQQTRDEGHEYMTLPVRSAAPRPSRPQVAVKTKSLPPL</sequence>
<feature type="compositionally biased region" description="Polar residues" evidence="1">
    <location>
        <begin position="130"/>
        <end position="141"/>
    </location>
</feature>
<reference evidence="2 3" key="1">
    <citation type="submission" date="2018-04" db="EMBL/GenBank/DDBJ databases">
        <title>The genome of golden apple snail Pomacea canaliculata provides insight into stress tolerance and invasive adaptation.</title>
        <authorList>
            <person name="Liu C."/>
            <person name="Liu B."/>
            <person name="Ren Y."/>
            <person name="Zhang Y."/>
            <person name="Wang H."/>
            <person name="Li S."/>
            <person name="Jiang F."/>
            <person name="Yin L."/>
            <person name="Zhang G."/>
            <person name="Qian W."/>
            <person name="Fan W."/>
        </authorList>
    </citation>
    <scope>NUCLEOTIDE SEQUENCE [LARGE SCALE GENOMIC DNA]</scope>
    <source>
        <strain evidence="2">SZHN2017</strain>
        <tissue evidence="2">Muscle</tissue>
    </source>
</reference>
<evidence type="ECO:0000313" key="2">
    <source>
        <dbReference type="EMBL" id="PVD34263.1"/>
    </source>
</evidence>
<dbReference type="Proteomes" id="UP000245119">
    <property type="component" value="Linkage Group LG3"/>
</dbReference>
<dbReference type="AlphaFoldDB" id="A0A2T7PLF6"/>
<feature type="region of interest" description="Disordered" evidence="1">
    <location>
        <begin position="109"/>
        <end position="216"/>
    </location>
</feature>
<protein>
    <submittedName>
        <fullName evidence="2">Uncharacterized protein</fullName>
    </submittedName>
</protein>
<feature type="region of interest" description="Disordered" evidence="1">
    <location>
        <begin position="40"/>
        <end position="89"/>
    </location>
</feature>
<organism evidence="2 3">
    <name type="scientific">Pomacea canaliculata</name>
    <name type="common">Golden apple snail</name>
    <dbReference type="NCBI Taxonomy" id="400727"/>
    <lineage>
        <taxon>Eukaryota</taxon>
        <taxon>Metazoa</taxon>
        <taxon>Spiralia</taxon>
        <taxon>Lophotrochozoa</taxon>
        <taxon>Mollusca</taxon>
        <taxon>Gastropoda</taxon>
        <taxon>Caenogastropoda</taxon>
        <taxon>Architaenioglossa</taxon>
        <taxon>Ampullarioidea</taxon>
        <taxon>Ampullariidae</taxon>
        <taxon>Pomacea</taxon>
    </lineage>
</organism>
<comment type="caution">
    <text evidence="2">The sequence shown here is derived from an EMBL/GenBank/DDBJ whole genome shotgun (WGS) entry which is preliminary data.</text>
</comment>
<dbReference type="EMBL" id="PZQS01000003">
    <property type="protein sequence ID" value="PVD34263.1"/>
    <property type="molecule type" value="Genomic_DNA"/>
</dbReference>
<name>A0A2T7PLF6_POMCA</name>
<keyword evidence="3" id="KW-1185">Reference proteome</keyword>
<proteinExistence type="predicted"/>